<name>A0A1S8MYS2_CLOSA</name>
<evidence type="ECO:0000313" key="10">
    <source>
        <dbReference type="Proteomes" id="UP000191154"/>
    </source>
</evidence>
<proteinExistence type="inferred from homology"/>
<dbReference type="EC" id="2.3.1.9" evidence="2"/>
<evidence type="ECO:0000256" key="6">
    <source>
        <dbReference type="RuleBase" id="RU003557"/>
    </source>
</evidence>
<dbReference type="InterPro" id="IPR020613">
    <property type="entry name" value="Thiolase_CS"/>
</dbReference>
<protein>
    <recommendedName>
        <fullName evidence="2">acetyl-CoA C-acetyltransferase</fullName>
        <ecNumber evidence="2">2.3.1.9</ecNumber>
    </recommendedName>
    <alternativeName>
        <fullName evidence="5">Acetoacetyl-CoA thiolase</fullName>
    </alternativeName>
</protein>
<evidence type="ECO:0000256" key="1">
    <source>
        <dbReference type="ARBA" id="ARBA00010982"/>
    </source>
</evidence>
<dbReference type="AlphaFoldDB" id="A0A1S8MYS2"/>
<evidence type="ECO:0000256" key="3">
    <source>
        <dbReference type="ARBA" id="ARBA00022679"/>
    </source>
</evidence>
<dbReference type="Pfam" id="PF00108">
    <property type="entry name" value="Thiolase_N"/>
    <property type="match status" value="1"/>
</dbReference>
<dbReference type="RefSeq" id="WP_077866630.1">
    <property type="nucleotide sequence ID" value="NZ_LZYZ01000007.1"/>
</dbReference>
<feature type="domain" description="Thiolase C-terminal" evidence="8">
    <location>
        <begin position="256"/>
        <end position="377"/>
    </location>
</feature>
<dbReference type="SUPFAM" id="SSF53901">
    <property type="entry name" value="Thiolase-like"/>
    <property type="match status" value="1"/>
</dbReference>
<evidence type="ECO:0000256" key="4">
    <source>
        <dbReference type="ARBA" id="ARBA00023315"/>
    </source>
</evidence>
<keyword evidence="3 6" id="KW-0808">Transferase</keyword>
<organism evidence="9 10">
    <name type="scientific">Clostridium saccharobutylicum</name>
    <dbReference type="NCBI Taxonomy" id="169679"/>
    <lineage>
        <taxon>Bacteria</taxon>
        <taxon>Bacillati</taxon>
        <taxon>Bacillota</taxon>
        <taxon>Clostridia</taxon>
        <taxon>Eubacteriales</taxon>
        <taxon>Clostridiaceae</taxon>
        <taxon>Clostridium</taxon>
    </lineage>
</organism>
<reference evidence="9 10" key="1">
    <citation type="submission" date="2016-05" db="EMBL/GenBank/DDBJ databases">
        <title>Microbial solvent formation.</title>
        <authorList>
            <person name="Poehlein A."/>
            <person name="Montoya Solano J.D."/>
            <person name="Flitsch S."/>
            <person name="Krabben P."/>
            <person name="Duerre P."/>
            <person name="Daniel R."/>
        </authorList>
    </citation>
    <scope>NUCLEOTIDE SEQUENCE [LARGE SCALE GENOMIC DNA]</scope>
    <source>
        <strain evidence="9 10">L1-8</strain>
    </source>
</reference>
<evidence type="ECO:0000256" key="2">
    <source>
        <dbReference type="ARBA" id="ARBA00012705"/>
    </source>
</evidence>
<dbReference type="InterPro" id="IPR002155">
    <property type="entry name" value="Thiolase"/>
</dbReference>
<accession>A0A1S8MYS2</accession>
<evidence type="ECO:0000259" key="8">
    <source>
        <dbReference type="Pfam" id="PF02803"/>
    </source>
</evidence>
<keyword evidence="4 6" id="KW-0012">Acyltransferase</keyword>
<evidence type="ECO:0000256" key="5">
    <source>
        <dbReference type="ARBA" id="ARBA00030755"/>
    </source>
</evidence>
<gene>
    <name evidence="9" type="primary">yhfS</name>
    <name evidence="9" type="ORF">CLOSAC_35940</name>
</gene>
<evidence type="ECO:0000313" key="9">
    <source>
        <dbReference type="EMBL" id="OOM09313.1"/>
    </source>
</evidence>
<dbReference type="CDD" id="cd00751">
    <property type="entry name" value="thiolase"/>
    <property type="match status" value="1"/>
</dbReference>
<dbReference type="EMBL" id="LZYZ01000007">
    <property type="protein sequence ID" value="OOM09313.1"/>
    <property type="molecule type" value="Genomic_DNA"/>
</dbReference>
<dbReference type="PANTHER" id="PTHR18919:SF107">
    <property type="entry name" value="ACETYL-COA ACETYLTRANSFERASE, CYTOSOLIC"/>
    <property type="match status" value="1"/>
</dbReference>
<sequence length="378" mass="41319">MEDVYIIGGLRSNIGLKNGIFKNMLPEKLGGEILKCLVARYGLSEIDEIICGNAVGTGGNIARLMALYAGVSENVPAYTVDMQCASGCACIDIAFSKISSGQCDLIIAGGFESTSMQPGRIYNKNDIRYNKENPIYWTAQFSPNEIGENVMLEAAERVAQKYSITNQELNFWILESHKRAKIAKKKEVLSDVILSLDESNYDEGIRDNMNQRLINRMKPLLFKEGKITAANTCLINDGAAFIALCSKKFIQENKVKPIAKVVNTSLVGVNPLYSPVSAMKAADKLIKSARLTYESISAFEFNEAFAVIDVMFEREHPRLIDRYNKFGGALAYGHPYGASGGIIMLHLIKSLQSVNGKYGVCAIAAAGGIGSAILIERI</sequence>
<dbReference type="PANTHER" id="PTHR18919">
    <property type="entry name" value="ACETYL-COA C-ACYLTRANSFERASE"/>
    <property type="match status" value="1"/>
</dbReference>
<feature type="domain" description="Thiolase N-terminal" evidence="7">
    <location>
        <begin position="4"/>
        <end position="247"/>
    </location>
</feature>
<dbReference type="InterPro" id="IPR020616">
    <property type="entry name" value="Thiolase_N"/>
</dbReference>
<dbReference type="STRING" id="169679.CSACC_28120"/>
<comment type="caution">
    <text evidence="9">The sequence shown here is derived from an EMBL/GenBank/DDBJ whole genome shotgun (WGS) entry which is preliminary data.</text>
</comment>
<comment type="similarity">
    <text evidence="1 6">Belongs to the thiolase-like superfamily. Thiolase family.</text>
</comment>
<dbReference type="NCBIfam" id="TIGR01930">
    <property type="entry name" value="AcCoA-C-Actrans"/>
    <property type="match status" value="1"/>
</dbReference>
<dbReference type="InterPro" id="IPR020617">
    <property type="entry name" value="Thiolase_C"/>
</dbReference>
<dbReference type="Gene3D" id="3.40.47.10">
    <property type="match status" value="1"/>
</dbReference>
<dbReference type="PROSITE" id="PS00737">
    <property type="entry name" value="THIOLASE_2"/>
    <property type="match status" value="1"/>
</dbReference>
<dbReference type="Proteomes" id="UP000191154">
    <property type="component" value="Unassembled WGS sequence"/>
</dbReference>
<dbReference type="InterPro" id="IPR016039">
    <property type="entry name" value="Thiolase-like"/>
</dbReference>
<dbReference type="GO" id="GO:0003985">
    <property type="term" value="F:acetyl-CoA C-acetyltransferase activity"/>
    <property type="evidence" value="ECO:0007669"/>
    <property type="project" value="UniProtKB-EC"/>
</dbReference>
<evidence type="ECO:0000259" key="7">
    <source>
        <dbReference type="Pfam" id="PF00108"/>
    </source>
</evidence>
<dbReference type="PIRSF" id="PIRSF000429">
    <property type="entry name" value="Ac-CoA_Ac_transf"/>
    <property type="match status" value="1"/>
</dbReference>
<dbReference type="Pfam" id="PF02803">
    <property type="entry name" value="Thiolase_C"/>
    <property type="match status" value="1"/>
</dbReference>